<keyword evidence="10" id="KW-0808">Transferase</keyword>
<evidence type="ECO:0000256" key="1">
    <source>
        <dbReference type="ARBA" id="ARBA00001933"/>
    </source>
</evidence>
<dbReference type="PANTHER" id="PTHR43277:SF3">
    <property type="entry name" value="DECARBOXYLASE, PUTATIVE-RELATED"/>
    <property type="match status" value="1"/>
</dbReference>
<dbReference type="PANTHER" id="PTHR43277">
    <property type="entry name" value="ARGININE DECARBOXYLASE"/>
    <property type="match status" value="1"/>
</dbReference>
<sequence>MDQAKTPLYDALARHWARRPVSFHVPGHKYGALFPPQATEFFAPLLALDATEIGGLDDLHHPESVIAEAQSLAAELYGAAKTFFLVNGSTAGNLAMIAAVCDKNKQKVIVQRNCHKSVMHALQIAGAAPILLSPEFDSDVRVASHVRAEAVKEALELHRDAAAVVLTNPNYYGMSIDVTDIVRFAHERGVPVLVDEAHGAHFAAGPPFPQSALACGADVVIQSAHKTLPAMTMGAFLHVNSERVDLERLKYFLQLFQSSSPSYPIMASLDLARRYVAQLTVDDVAAIVAEIDGFKTALDRISGVAVVSSRQPGVQTDPLKVTVQTRSSLTGYELQRRLEEEGVFAELADPSNVLLICPLAATGRLMEAAEKIKWAWRDLPVEETPPFDFIPCVHPPMSTVVPYDELRHVRTKAVAIEEAEGCIAAETVIPYPPGVPLVWVGERIDGRHIEQIRRLLGHRAHIQGGSRLRHGQLVVYELE</sequence>
<comment type="cofactor">
    <cofactor evidence="1">
        <name>pyridoxal 5'-phosphate</name>
        <dbReference type="ChEBI" id="CHEBI:597326"/>
    </cofactor>
</comment>
<organism evidence="9 11">
    <name type="scientific">Geobacillus stearothermophilus</name>
    <name type="common">Bacillus stearothermophilus</name>
    <dbReference type="NCBI Taxonomy" id="1422"/>
    <lineage>
        <taxon>Bacteria</taxon>
        <taxon>Bacillati</taxon>
        <taxon>Bacillota</taxon>
        <taxon>Bacilli</taxon>
        <taxon>Bacillales</taxon>
        <taxon>Anoxybacillaceae</taxon>
        <taxon>Geobacillus</taxon>
    </lineage>
</organism>
<reference evidence="10 12" key="3">
    <citation type="submission" date="2018-10" db="EMBL/GenBank/DDBJ databases">
        <title>Geobacillus stearothermophilus in processing lines of powdered infant formula.</title>
        <authorList>
            <person name="Rhee M.S."/>
            <person name="Choi I.-G."/>
            <person name="Cho T.J."/>
            <person name="Park B."/>
        </authorList>
    </citation>
    <scope>NUCLEOTIDE SEQUENCE [LARGE SCALE GENOMIC DNA]</scope>
    <source>
        <strain evidence="10 12">FHS-PPGT130</strain>
    </source>
</reference>
<dbReference type="Proteomes" id="UP000266922">
    <property type="component" value="Unassembled WGS sequence"/>
</dbReference>
<keyword evidence="3" id="KW-0210">Decarboxylase</keyword>
<dbReference type="Pfam" id="PF01276">
    <property type="entry name" value="OKR_DC_1"/>
    <property type="match status" value="1"/>
</dbReference>
<evidence type="ECO:0000313" key="12">
    <source>
        <dbReference type="Proteomes" id="UP000266922"/>
    </source>
</evidence>
<gene>
    <name evidence="9" type="ORF">B4109_0090</name>
    <name evidence="10" type="ORF">D9548_05650</name>
    <name evidence="8" type="ORF">GS8_1506</name>
</gene>
<dbReference type="OrthoDB" id="9815233at2"/>
<dbReference type="EC" id="4.1.1.18" evidence="9"/>
<dbReference type="InterPro" id="IPR008286">
    <property type="entry name" value="Prn/Lys/Arg_de-COase_C"/>
</dbReference>
<dbReference type="EMBL" id="RCTJ01000012">
    <property type="protein sequence ID" value="RLQ14484.1"/>
    <property type="molecule type" value="Genomic_DNA"/>
</dbReference>
<dbReference type="AlphaFoldDB" id="A0A0K9HH44"/>
<evidence type="ECO:0000256" key="4">
    <source>
        <dbReference type="ARBA" id="ARBA00022898"/>
    </source>
</evidence>
<dbReference type="PATRIC" id="fig|1422.14.peg.519"/>
<dbReference type="InterPro" id="IPR015424">
    <property type="entry name" value="PyrdxlP-dep_Trfase"/>
</dbReference>
<dbReference type="RefSeq" id="WP_033014214.1">
    <property type="nucleotide sequence ID" value="NZ_CBCSGJ010000014.1"/>
</dbReference>
<feature type="domain" description="Orn/Lys/Arg decarboxylases family 1 pyridoxal-P attachment site" evidence="6">
    <location>
        <begin position="6"/>
        <end position="360"/>
    </location>
</feature>
<dbReference type="InterPro" id="IPR052357">
    <property type="entry name" value="Orn_Lys_Arg_decarboxylase-I"/>
</dbReference>
<dbReference type="EMBL" id="LUCS01000023">
    <property type="protein sequence ID" value="KAF6511311.1"/>
    <property type="molecule type" value="Genomic_DNA"/>
</dbReference>
<comment type="similarity">
    <text evidence="2">Belongs to the Orn/Lys/Arg decarboxylase class-I family.</text>
</comment>
<comment type="caution">
    <text evidence="9">The sequence shown here is derived from an EMBL/GenBank/DDBJ whole genome shotgun (WGS) entry which is preliminary data.</text>
</comment>
<dbReference type="InterPro" id="IPR036633">
    <property type="entry name" value="Prn/Lys/Arg_de-COase_C_sf"/>
</dbReference>
<dbReference type="EMBL" id="LQYV01000137">
    <property type="protein sequence ID" value="KYD21126.1"/>
    <property type="molecule type" value="Genomic_DNA"/>
</dbReference>
<name>A0A0K9HH44_GEOSE</name>
<dbReference type="GO" id="GO:0008923">
    <property type="term" value="F:lysine decarboxylase activity"/>
    <property type="evidence" value="ECO:0007669"/>
    <property type="project" value="UniProtKB-EC"/>
</dbReference>
<evidence type="ECO:0000313" key="9">
    <source>
        <dbReference type="EMBL" id="KYD21126.1"/>
    </source>
</evidence>
<keyword evidence="4" id="KW-0663">Pyridoxal phosphate</keyword>
<dbReference type="GO" id="GO:0008792">
    <property type="term" value="F:arginine decarboxylase activity"/>
    <property type="evidence" value="ECO:0007669"/>
    <property type="project" value="UniProtKB-EC"/>
</dbReference>
<dbReference type="GO" id="GO:0008483">
    <property type="term" value="F:transaminase activity"/>
    <property type="evidence" value="ECO:0007669"/>
    <property type="project" value="UniProtKB-KW"/>
</dbReference>
<dbReference type="CDD" id="cd00615">
    <property type="entry name" value="Orn_deC_like"/>
    <property type="match status" value="1"/>
</dbReference>
<dbReference type="Proteomes" id="UP000773850">
    <property type="component" value="Unassembled WGS sequence"/>
</dbReference>
<evidence type="ECO:0000313" key="10">
    <source>
        <dbReference type="EMBL" id="RLQ14484.1"/>
    </source>
</evidence>
<reference evidence="9 11" key="1">
    <citation type="submission" date="2016-01" db="EMBL/GenBank/DDBJ databases">
        <title>Draft Genome Sequences of Seven Thermophilic Sporeformers Isolated from Foods.</title>
        <authorList>
            <person name="Berendsen E.M."/>
            <person name="Wells-Bennik M.H."/>
            <person name="Krawcyk A.O."/>
            <person name="De Jong A."/>
            <person name="Holsappel S."/>
            <person name="Eijlander R.T."/>
            <person name="Kuipers O.P."/>
        </authorList>
    </citation>
    <scope>NUCLEOTIDE SEQUENCE [LARGE SCALE GENOMIC DNA]</scope>
    <source>
        <strain evidence="9 11">B4109</strain>
    </source>
</reference>
<dbReference type="InterPro" id="IPR015421">
    <property type="entry name" value="PyrdxlP-dep_Trfase_major"/>
</dbReference>
<accession>A0A0K9HH44</accession>
<evidence type="ECO:0000313" key="11">
    <source>
        <dbReference type="Proteomes" id="UP000075424"/>
    </source>
</evidence>
<keyword evidence="13" id="KW-1185">Reference proteome</keyword>
<evidence type="ECO:0000259" key="6">
    <source>
        <dbReference type="Pfam" id="PF01276"/>
    </source>
</evidence>
<dbReference type="SUPFAM" id="SSF55904">
    <property type="entry name" value="Ornithine decarboxylase C-terminal domain"/>
    <property type="match status" value="1"/>
</dbReference>
<evidence type="ECO:0000259" key="7">
    <source>
        <dbReference type="Pfam" id="PF03711"/>
    </source>
</evidence>
<dbReference type="GeneID" id="89613774"/>
<protein>
    <submittedName>
        <fullName evidence="10">Aminotransferase class I/II-fold pyridoxal phosphate-dependent enzyme</fullName>
    </submittedName>
    <submittedName>
        <fullName evidence="8 9">Arginine decarboxylase</fullName>
        <ecNumber evidence="9">4.1.1.18</ecNumber>
        <ecNumber evidence="9">4.1.1.19</ecNumber>
    </submittedName>
</protein>
<proteinExistence type="inferred from homology"/>
<dbReference type="SUPFAM" id="SSF53383">
    <property type="entry name" value="PLP-dependent transferases"/>
    <property type="match status" value="1"/>
</dbReference>
<evidence type="ECO:0000256" key="5">
    <source>
        <dbReference type="ARBA" id="ARBA00023239"/>
    </source>
</evidence>
<evidence type="ECO:0000256" key="2">
    <source>
        <dbReference type="ARBA" id="ARBA00010671"/>
    </source>
</evidence>
<dbReference type="Proteomes" id="UP000075424">
    <property type="component" value="Unassembled WGS sequence"/>
</dbReference>
<dbReference type="InterPro" id="IPR000310">
    <property type="entry name" value="Orn/Lys/Arg_deCO2ase_major_dom"/>
</dbReference>
<feature type="domain" description="Orn/Lys/Arg decarboxylase C-terminal" evidence="7">
    <location>
        <begin position="392"/>
        <end position="453"/>
    </location>
</feature>
<keyword evidence="10" id="KW-0032">Aminotransferase</keyword>
<dbReference type="Pfam" id="PF03711">
    <property type="entry name" value="OKR_DC_1_C"/>
    <property type="match status" value="1"/>
</dbReference>
<evidence type="ECO:0000313" key="13">
    <source>
        <dbReference type="Proteomes" id="UP000773850"/>
    </source>
</evidence>
<reference evidence="8 13" key="2">
    <citation type="submission" date="2016-03" db="EMBL/GenBank/DDBJ databases">
        <title>Spore heat resistance.</title>
        <authorList>
            <person name="Boekhorst J."/>
            <person name="Berendsen E.M."/>
            <person name="Wells-Bennik M.H."/>
            <person name="Kuipers O.P."/>
        </authorList>
    </citation>
    <scope>NUCLEOTIDE SEQUENCE [LARGE SCALE GENOMIC DNA]</scope>
    <source>
        <strain evidence="8 13">GS8</strain>
    </source>
</reference>
<dbReference type="Gene3D" id="3.90.105.10">
    <property type="entry name" value="Molybdopterin biosynthesis moea protein, domain 2"/>
    <property type="match status" value="1"/>
</dbReference>
<evidence type="ECO:0000256" key="3">
    <source>
        <dbReference type="ARBA" id="ARBA00022793"/>
    </source>
</evidence>
<dbReference type="Gene3D" id="3.40.640.10">
    <property type="entry name" value="Type I PLP-dependent aspartate aminotransferase-like (Major domain)"/>
    <property type="match status" value="1"/>
</dbReference>
<evidence type="ECO:0000313" key="8">
    <source>
        <dbReference type="EMBL" id="KAF6511311.1"/>
    </source>
</evidence>
<dbReference type="EC" id="4.1.1.19" evidence="9"/>
<keyword evidence="5 9" id="KW-0456">Lyase</keyword>